<keyword evidence="9" id="KW-1185">Reference proteome</keyword>
<evidence type="ECO:0000256" key="2">
    <source>
        <dbReference type="ARBA" id="ARBA00022771"/>
    </source>
</evidence>
<dbReference type="SUPFAM" id="SSF48403">
    <property type="entry name" value="Ankyrin repeat"/>
    <property type="match status" value="1"/>
</dbReference>
<keyword evidence="3" id="KW-0862">Zinc</keyword>
<dbReference type="PANTHER" id="PTHR31251:SF86">
    <property type="entry name" value="SQUAMOSA PROMOTER-BINDING-LIKE PROTEIN 1"/>
    <property type="match status" value="1"/>
</dbReference>
<keyword evidence="6" id="KW-1133">Transmembrane helix</keyword>
<proteinExistence type="predicted"/>
<evidence type="ECO:0000256" key="3">
    <source>
        <dbReference type="ARBA" id="ARBA00022833"/>
    </source>
</evidence>
<dbReference type="Pfam" id="PF03110">
    <property type="entry name" value="SBP"/>
    <property type="match status" value="1"/>
</dbReference>
<protein>
    <recommendedName>
        <fullName evidence="7">SBP-type domain-containing protein</fullName>
    </recommendedName>
</protein>
<dbReference type="InterPro" id="IPR004333">
    <property type="entry name" value="SBP_dom"/>
</dbReference>
<dbReference type="EMBL" id="OZ023702">
    <property type="protein sequence ID" value="CAK9858733.1"/>
    <property type="molecule type" value="Genomic_DNA"/>
</dbReference>
<evidence type="ECO:0000256" key="6">
    <source>
        <dbReference type="SAM" id="Phobius"/>
    </source>
</evidence>
<dbReference type="PROSITE" id="PS51141">
    <property type="entry name" value="ZF_SBP"/>
    <property type="match status" value="1"/>
</dbReference>
<sequence length="1125" mass="123572">MEREVAHIGVDSLTRTGSLLYQHQFFPGGNEKQPTLANCMFRPMDHENGPWSSPSNRDHTMAQGGETPSHPKEWDMTAWNWDSVAFVAQSASGMATDVASRGTQIYSVDENEEYRRVPELTLQLDRLSGDHVQPLLGEGSSESELRCRSFCRSQSPSPALNGAKRLTRDDTAPEELESLSLKLGGSSYPILEEDGISSHGAKRFCTSSPQSQFPMCQVDNCKADLSEAKDYHRRHKVCEMHSKAVEATVTGVMQRFCQQCSRFHPLPEFDEGKRSCRRRLEGHNRRRRKTQPDPAARGYLMGEEDLMGKDGAGLVGGLLHILARLQVSRQEQVAQSNGHATDLSIETQYLLSRLAAAALPEALALLLQSGGRLSTTPGHALGSHPLVHERAGPVPLTHASPSSPDPVRMQACPSQRQFGHSSSLHDPSVLPPMRDKPAAPLELVPQSNDSSLARPVAEQPMRNSELSAVQENQVPQAPLMQRLFPQQSTAHHLTAAIGRDARATGSSFRPIPAVPRPAMQPPIVQLSDSSQSGSDEQLPAHPFANMEKWKNPTRRISLKLFGRTPEDLPDNLRTQINTWLAHLPSDMESYIKPGCVVLTIYVAMPHSAWVELDRDLQGSLEKLFSICTDKFWHKGHILVQVEHQMVLIVDGQFHVTFLMDPFSQPYIQSVRPLAIVAGQETKISFKGFNLAHSGTRQVNDVEGVENNSVVPTIDQAVFKVDHTFTVCATRSDAVGRCFMEVERNLNGGNSKPVIISNALVCKELCKLEEEIEAASLRAAETAERDGLESCDILFCREVGRAVAEENVACILHELGWYFQSSSCWQLNSSGSLDMVHALRMKQLLVFSVERDWCSVVQNLLDMPFEKAEADSFLSKLSYVMQDKMSLLHHAVRRKCRPMVELLLAYVPSSLTKGTDSGLENFQRIMQFKLQWGNLIRPDMAGPAGLTPLHIAASMQGAEDVVDALTSDPCQVGLLAWFNTQDESGQTPHSLALLGGNVRSVQLVRAKVALLESVGGSVAINIPGESFPPSQDGRSSEALRSSWGNCRPASGEKLNAGKARSSCRVSAGCPGRQGGVLYSYIPKSFFLSLVLIATVCVCVSLVFKGPPPVKFVPSPFHWDGLASGTQ</sequence>
<dbReference type="Gene3D" id="1.25.40.20">
    <property type="entry name" value="Ankyrin repeat-containing domain"/>
    <property type="match status" value="1"/>
</dbReference>
<gene>
    <name evidence="8" type="ORF">CSSPJE1EN2_LOCUS1728</name>
</gene>
<keyword evidence="6" id="KW-0812">Transmembrane</keyword>
<organism evidence="8 9">
    <name type="scientific">Sphagnum jensenii</name>
    <dbReference type="NCBI Taxonomy" id="128206"/>
    <lineage>
        <taxon>Eukaryota</taxon>
        <taxon>Viridiplantae</taxon>
        <taxon>Streptophyta</taxon>
        <taxon>Embryophyta</taxon>
        <taxon>Bryophyta</taxon>
        <taxon>Sphagnophytina</taxon>
        <taxon>Sphagnopsida</taxon>
        <taxon>Sphagnales</taxon>
        <taxon>Sphagnaceae</taxon>
        <taxon>Sphagnum</taxon>
    </lineage>
</organism>
<evidence type="ECO:0000256" key="4">
    <source>
        <dbReference type="PROSITE-ProRule" id="PRU00470"/>
    </source>
</evidence>
<dbReference type="Pfam" id="PF26102">
    <property type="entry name" value="Ig_SPL7"/>
    <property type="match status" value="1"/>
</dbReference>
<dbReference type="InterPro" id="IPR002110">
    <property type="entry name" value="Ankyrin_rpt"/>
</dbReference>
<dbReference type="InterPro" id="IPR036770">
    <property type="entry name" value="Ankyrin_rpt-contain_sf"/>
</dbReference>
<evidence type="ECO:0000259" key="7">
    <source>
        <dbReference type="PROSITE" id="PS51141"/>
    </source>
</evidence>
<dbReference type="Gene3D" id="4.10.1100.10">
    <property type="entry name" value="Transcription factor, SBP-box domain"/>
    <property type="match status" value="1"/>
</dbReference>
<dbReference type="PANTHER" id="PTHR31251">
    <property type="entry name" value="SQUAMOSA PROMOTER-BINDING-LIKE PROTEIN 4"/>
    <property type="match status" value="1"/>
</dbReference>
<evidence type="ECO:0000313" key="9">
    <source>
        <dbReference type="Proteomes" id="UP001497522"/>
    </source>
</evidence>
<evidence type="ECO:0000256" key="1">
    <source>
        <dbReference type="ARBA" id="ARBA00022723"/>
    </source>
</evidence>
<feature type="domain" description="SBP-type" evidence="7">
    <location>
        <begin position="213"/>
        <end position="290"/>
    </location>
</feature>
<reference evidence="8 9" key="1">
    <citation type="submission" date="2024-03" db="EMBL/GenBank/DDBJ databases">
        <authorList>
            <consortium name="ELIXIR-Norway"/>
            <consortium name="Elixir Norway"/>
        </authorList>
    </citation>
    <scope>NUCLEOTIDE SEQUENCE [LARGE SCALE GENOMIC DNA]</scope>
</reference>
<evidence type="ECO:0000313" key="8">
    <source>
        <dbReference type="EMBL" id="CAK9858733.1"/>
    </source>
</evidence>
<dbReference type="InterPro" id="IPR044817">
    <property type="entry name" value="SBP-like"/>
</dbReference>
<feature type="transmembrane region" description="Helical" evidence="6">
    <location>
        <begin position="1084"/>
        <end position="1102"/>
    </location>
</feature>
<feature type="region of interest" description="Disordered" evidence="5">
    <location>
        <begin position="394"/>
        <end position="460"/>
    </location>
</feature>
<keyword evidence="2 4" id="KW-0863">Zinc-finger</keyword>
<evidence type="ECO:0000256" key="5">
    <source>
        <dbReference type="SAM" id="MobiDB-lite"/>
    </source>
</evidence>
<dbReference type="Proteomes" id="UP001497522">
    <property type="component" value="Chromosome 1"/>
</dbReference>
<name>A0ABP1A8B7_9BRYO</name>
<dbReference type="SMART" id="SM00248">
    <property type="entry name" value="ANK"/>
    <property type="match status" value="2"/>
</dbReference>
<keyword evidence="1" id="KW-0479">Metal-binding</keyword>
<keyword evidence="6" id="KW-0472">Membrane</keyword>
<dbReference type="InterPro" id="IPR036893">
    <property type="entry name" value="SBP_sf"/>
</dbReference>
<feature type="compositionally biased region" description="Polar residues" evidence="5">
    <location>
        <begin position="412"/>
        <end position="425"/>
    </location>
</feature>
<accession>A0ABP1A8B7</accession>
<feature type="region of interest" description="Disordered" evidence="5">
    <location>
        <begin position="45"/>
        <end position="70"/>
    </location>
</feature>
<dbReference type="SUPFAM" id="SSF103612">
    <property type="entry name" value="SBT domain"/>
    <property type="match status" value="1"/>
</dbReference>